<evidence type="ECO:0000313" key="2">
    <source>
        <dbReference type="EMBL" id="RQG90446.1"/>
    </source>
</evidence>
<accession>A0A3N6MA51</accession>
<dbReference type="EMBL" id="REGA01000028">
    <property type="protein sequence ID" value="RQG90446.1"/>
    <property type="molecule type" value="Genomic_DNA"/>
</dbReference>
<proteinExistence type="predicted"/>
<dbReference type="AlphaFoldDB" id="A0A3N6MA51"/>
<name>A0A3N6MA51_NATCH</name>
<organism evidence="2 3">
    <name type="scientific">Natrarchaeobius chitinivorans</name>
    <dbReference type="NCBI Taxonomy" id="1679083"/>
    <lineage>
        <taxon>Archaea</taxon>
        <taxon>Methanobacteriati</taxon>
        <taxon>Methanobacteriota</taxon>
        <taxon>Stenosarchaea group</taxon>
        <taxon>Halobacteria</taxon>
        <taxon>Halobacteriales</taxon>
        <taxon>Natrialbaceae</taxon>
        <taxon>Natrarchaeobius</taxon>
    </lineage>
</organism>
<evidence type="ECO:0000256" key="1">
    <source>
        <dbReference type="SAM" id="MobiDB-lite"/>
    </source>
</evidence>
<protein>
    <submittedName>
        <fullName evidence="2">Uncharacterized protein</fullName>
    </submittedName>
</protein>
<comment type="caution">
    <text evidence="2">The sequence shown here is derived from an EMBL/GenBank/DDBJ whole genome shotgun (WGS) entry which is preliminary data.</text>
</comment>
<evidence type="ECO:0000313" key="3">
    <source>
        <dbReference type="Proteomes" id="UP000282323"/>
    </source>
</evidence>
<keyword evidence="3" id="KW-1185">Reference proteome</keyword>
<dbReference type="Proteomes" id="UP000282323">
    <property type="component" value="Unassembled WGS sequence"/>
</dbReference>
<feature type="region of interest" description="Disordered" evidence="1">
    <location>
        <begin position="1"/>
        <end position="21"/>
    </location>
</feature>
<reference evidence="2 3" key="1">
    <citation type="submission" date="2018-10" db="EMBL/GenBank/DDBJ databases">
        <title>Natrarchaeobius chitinivorans gen. nov., sp. nov., and Natrarchaeobius haloalkaliphilus sp. nov., alkaliphilic, chitin-utilizing haloarchaea from hypersaline alkaline lakes.</title>
        <authorList>
            <person name="Sorokin D.Y."/>
            <person name="Elcheninov A.G."/>
            <person name="Kostrikina N.A."/>
            <person name="Bale N.J."/>
            <person name="Sinninghe Damste J.S."/>
            <person name="Khijniak T.V."/>
            <person name="Kublanov I.V."/>
            <person name="Toshchakov S.V."/>
        </authorList>
    </citation>
    <scope>NUCLEOTIDE SEQUENCE [LARGE SCALE GENOMIC DNA]</scope>
    <source>
        <strain evidence="2 3">AArcht4T</strain>
    </source>
</reference>
<gene>
    <name evidence="2" type="ORF">EA473_21100</name>
</gene>
<sequence length="71" mass="7891">MRGASVVSASKMRAAKPRAQRTIEGTKELAFRWFGGGDPVVFSERTEASNSVFPLDADILTAQQPRNRRIR</sequence>